<dbReference type="EMBL" id="GBRH01246580">
    <property type="protein sequence ID" value="JAD51315.1"/>
    <property type="molecule type" value="Transcribed_RNA"/>
</dbReference>
<feature type="compositionally biased region" description="Basic and acidic residues" evidence="1">
    <location>
        <begin position="28"/>
        <end position="39"/>
    </location>
</feature>
<organism evidence="2">
    <name type="scientific">Arundo donax</name>
    <name type="common">Giant reed</name>
    <name type="synonym">Donax arundinaceus</name>
    <dbReference type="NCBI Taxonomy" id="35708"/>
    <lineage>
        <taxon>Eukaryota</taxon>
        <taxon>Viridiplantae</taxon>
        <taxon>Streptophyta</taxon>
        <taxon>Embryophyta</taxon>
        <taxon>Tracheophyta</taxon>
        <taxon>Spermatophyta</taxon>
        <taxon>Magnoliopsida</taxon>
        <taxon>Liliopsida</taxon>
        <taxon>Poales</taxon>
        <taxon>Poaceae</taxon>
        <taxon>PACMAD clade</taxon>
        <taxon>Arundinoideae</taxon>
        <taxon>Arundineae</taxon>
        <taxon>Arundo</taxon>
    </lineage>
</organism>
<sequence length="47" mass="5370">MARIPNPQPPLGTSWGNIDPYSLHQLARNRENQSSDHHKPCSHRNPN</sequence>
<reference evidence="2" key="1">
    <citation type="submission" date="2014-09" db="EMBL/GenBank/DDBJ databases">
        <authorList>
            <person name="Magalhaes I.L.F."/>
            <person name="Oliveira U."/>
            <person name="Santos F.R."/>
            <person name="Vidigal T.H.D.A."/>
            <person name="Brescovit A.D."/>
            <person name="Santos A.J."/>
        </authorList>
    </citation>
    <scope>NUCLEOTIDE SEQUENCE</scope>
    <source>
        <tissue evidence="2">Shoot tissue taken approximately 20 cm above the soil surface</tissue>
    </source>
</reference>
<feature type="region of interest" description="Disordered" evidence="1">
    <location>
        <begin position="1"/>
        <end position="47"/>
    </location>
</feature>
<reference evidence="2" key="2">
    <citation type="journal article" date="2015" name="Data Brief">
        <title>Shoot transcriptome of the giant reed, Arundo donax.</title>
        <authorList>
            <person name="Barrero R.A."/>
            <person name="Guerrero F.D."/>
            <person name="Moolhuijzen P."/>
            <person name="Goolsby J.A."/>
            <person name="Tidwell J."/>
            <person name="Bellgard S.E."/>
            <person name="Bellgard M.I."/>
        </authorList>
    </citation>
    <scope>NUCLEOTIDE SEQUENCE</scope>
    <source>
        <tissue evidence="2">Shoot tissue taken approximately 20 cm above the soil surface</tissue>
    </source>
</reference>
<proteinExistence type="predicted"/>
<evidence type="ECO:0000256" key="1">
    <source>
        <dbReference type="SAM" id="MobiDB-lite"/>
    </source>
</evidence>
<dbReference type="AlphaFoldDB" id="A0A0A9AQW4"/>
<protein>
    <submittedName>
        <fullName evidence="2">Uncharacterized protein</fullName>
    </submittedName>
</protein>
<accession>A0A0A9AQW4</accession>
<evidence type="ECO:0000313" key="2">
    <source>
        <dbReference type="EMBL" id="JAD51315.1"/>
    </source>
</evidence>
<feature type="compositionally biased region" description="Pro residues" evidence="1">
    <location>
        <begin position="1"/>
        <end position="10"/>
    </location>
</feature>
<name>A0A0A9AQW4_ARUDO</name>